<name>A0ACC0U714_9AGAM</name>
<keyword evidence="2" id="KW-1185">Reference proteome</keyword>
<comment type="caution">
    <text evidence="1">The sequence shown here is derived from an EMBL/GenBank/DDBJ whole genome shotgun (WGS) entry which is preliminary data.</text>
</comment>
<proteinExistence type="predicted"/>
<organism evidence="1 2">
    <name type="scientific">Russula earlei</name>
    <dbReference type="NCBI Taxonomy" id="71964"/>
    <lineage>
        <taxon>Eukaryota</taxon>
        <taxon>Fungi</taxon>
        <taxon>Dikarya</taxon>
        <taxon>Basidiomycota</taxon>
        <taxon>Agaricomycotina</taxon>
        <taxon>Agaricomycetes</taxon>
        <taxon>Russulales</taxon>
        <taxon>Russulaceae</taxon>
        <taxon>Russula</taxon>
    </lineage>
</organism>
<protein>
    <submittedName>
        <fullName evidence="1">Beta-lactamase-like protein</fullName>
    </submittedName>
</protein>
<dbReference type="Proteomes" id="UP001207468">
    <property type="component" value="Unassembled WGS sequence"/>
</dbReference>
<evidence type="ECO:0000313" key="1">
    <source>
        <dbReference type="EMBL" id="KAI9507500.1"/>
    </source>
</evidence>
<reference evidence="1" key="1">
    <citation type="submission" date="2021-03" db="EMBL/GenBank/DDBJ databases">
        <title>Evolutionary priming and transition to the ectomycorrhizal habit in an iconic lineage of mushroom-forming fungi: is preadaptation a requirement?</title>
        <authorList>
            <consortium name="DOE Joint Genome Institute"/>
            <person name="Looney B.P."/>
            <person name="Miyauchi S."/>
            <person name="Morin E."/>
            <person name="Drula E."/>
            <person name="Courty P.E."/>
            <person name="Chicoki N."/>
            <person name="Fauchery L."/>
            <person name="Kohler A."/>
            <person name="Kuo A."/>
            <person name="LaButti K."/>
            <person name="Pangilinan J."/>
            <person name="Lipzen A."/>
            <person name="Riley R."/>
            <person name="Andreopoulos W."/>
            <person name="He G."/>
            <person name="Johnson J."/>
            <person name="Barry K.W."/>
            <person name="Grigoriev I.V."/>
            <person name="Nagy L."/>
            <person name="Hibbett D."/>
            <person name="Henrissat B."/>
            <person name="Matheny P.B."/>
            <person name="Labbe J."/>
            <person name="Martin A.F."/>
        </authorList>
    </citation>
    <scope>NUCLEOTIDE SEQUENCE</scope>
    <source>
        <strain evidence="1">BPL698</strain>
    </source>
</reference>
<gene>
    <name evidence="1" type="ORF">F5148DRAFT_1204338</name>
</gene>
<dbReference type="EMBL" id="JAGFNK010000123">
    <property type="protein sequence ID" value="KAI9507500.1"/>
    <property type="molecule type" value="Genomic_DNA"/>
</dbReference>
<accession>A0ACC0U714</accession>
<sequence length="959" mass="104795">MARGSLVWNHCLRLGSIGPAGQLATALCRNHRVRGLGGLALGVRSEESLKMLTFTPLSGAAKSSRASPLSYLLQVDDINILLDCGSPDWCPESTSAETEGDDVKENGFYWEQYCDNLREIAPTVDLVLLSHGDLSHSGLYPYAYSRWGLNAPAYSTLPVQAMARIAATEEADGIRDEEDVGGAEATPKGGNDAASQDPSDSPQNDLSQNDQPEDSTPAQLHSPKGKYVTTPQEVHDSFDAVNTLRYSQPAHLSGRCQGLTITPFNAGHTLGGTIWKIRSPAVGTIVYAVNMNHMRERHLDGTVLISGAGGTVYESLARPDLFITDAERANVIGSRRKDRDAALIDTITTTLSSRSSLLLPCDASSRVLELLVLLDQHWSFARLKFPICLLSRTGREMLTFVRSMMEWLGGTVSKEDVGEETSGKRGNKRRRDDDADEEAIGAFALRFKHLEFFPSPQVLLETYSSKDPKLILAVPASLSHGPSRSLFADFAAVPDNVILLTGRGEEGTLGRMLFERWNNHQRAEDKWDKGKLGSSVMLDGSLELRLNSKVPLTGVELEIFQQKQRLVREKAAVAQAALARNQQLLEADEGADSSDSDSDAADEEDVERALGLDAEVTRADGSDWGRGIDADDSSRQMLSFDIYLKGNVSRAVSFFKSAGKENQRFRMFPYVEKKRRVDEYGEVIDVAMWVRRGKIMEEEAEDEEGKERKRQEEEAKKVPEEVPSKYVSTVVEVQLACRLLFINLEGLNDGRATKTIIPKVAPRKLIIVHGGPAATEALLESCANIRTMTKDIYAPAEGESVQIGQNTNSYSISLSDEMLASVRMSRFEDNEVGFVTGRITTSASANVPVLEPTTNQASVSASNPTLALPHVTGARPTQRLPHSTMIGELKLTALKARLAAVGVQAELIGEGVLVCRGGDVETVAVRKSARGRVELEGTVCDVYYKVRKEIYGLHALVSS</sequence>
<evidence type="ECO:0000313" key="2">
    <source>
        <dbReference type="Proteomes" id="UP001207468"/>
    </source>
</evidence>